<reference evidence="1" key="1">
    <citation type="submission" date="2018-02" db="EMBL/GenBank/DDBJ databases">
        <title>Rhizophora mucronata_Transcriptome.</title>
        <authorList>
            <person name="Meera S.P."/>
            <person name="Sreeshan A."/>
            <person name="Augustine A."/>
        </authorList>
    </citation>
    <scope>NUCLEOTIDE SEQUENCE</scope>
    <source>
        <tissue evidence="1">Leaf</tissue>
    </source>
</reference>
<accession>A0A2P2PUJ4</accession>
<dbReference type="EMBL" id="GGEC01077901">
    <property type="protein sequence ID" value="MBX58385.1"/>
    <property type="molecule type" value="Transcribed_RNA"/>
</dbReference>
<proteinExistence type="predicted"/>
<name>A0A2P2PUJ4_RHIMU</name>
<dbReference type="AlphaFoldDB" id="A0A2P2PUJ4"/>
<organism evidence="1">
    <name type="scientific">Rhizophora mucronata</name>
    <name type="common">Asiatic mangrove</name>
    <dbReference type="NCBI Taxonomy" id="61149"/>
    <lineage>
        <taxon>Eukaryota</taxon>
        <taxon>Viridiplantae</taxon>
        <taxon>Streptophyta</taxon>
        <taxon>Embryophyta</taxon>
        <taxon>Tracheophyta</taxon>
        <taxon>Spermatophyta</taxon>
        <taxon>Magnoliopsida</taxon>
        <taxon>eudicotyledons</taxon>
        <taxon>Gunneridae</taxon>
        <taxon>Pentapetalae</taxon>
        <taxon>rosids</taxon>
        <taxon>fabids</taxon>
        <taxon>Malpighiales</taxon>
        <taxon>Rhizophoraceae</taxon>
        <taxon>Rhizophora</taxon>
    </lineage>
</organism>
<evidence type="ECO:0000313" key="1">
    <source>
        <dbReference type="EMBL" id="MBX58385.1"/>
    </source>
</evidence>
<sequence>MCTTACLHSYIHRKSEWGG</sequence>
<protein>
    <submittedName>
        <fullName evidence="1">Uncharacterized protein</fullName>
    </submittedName>
</protein>